<feature type="region of interest" description="Disordered" evidence="7">
    <location>
        <begin position="1"/>
        <end position="97"/>
    </location>
</feature>
<keyword evidence="3" id="KW-0227">DNA damage</keyword>
<dbReference type="InterPro" id="IPR004583">
    <property type="entry name" value="DNA_repair_Rad4"/>
</dbReference>
<dbReference type="InterPro" id="IPR042488">
    <property type="entry name" value="Rad4_BHD3_sf"/>
</dbReference>
<dbReference type="PANTHER" id="PTHR12135:SF0">
    <property type="entry name" value="DNA REPAIR PROTEIN COMPLEMENTING XP-C CELLS"/>
    <property type="match status" value="1"/>
</dbReference>
<dbReference type="Pfam" id="PF10404">
    <property type="entry name" value="BHD_2"/>
    <property type="match status" value="1"/>
</dbReference>
<evidence type="ECO:0000313" key="12">
    <source>
        <dbReference type="Proteomes" id="UP000276133"/>
    </source>
</evidence>
<gene>
    <name evidence="11" type="ORF">BpHYR1_047188</name>
</gene>
<dbReference type="OrthoDB" id="300780at2759"/>
<sequence>MKLRNRTSEKISYLQGDSSFEEDFKEARSSKSTKKRKSQDEPKNTKKDSSAKKSEYFDKEKVDSASEEEEVKKKPKKNEKKSVKKKEKTKKSDRIELETETMPINDVKTELNKMENIENKIDLLLKFESKNLKINKKETNANVMSDLDSNSSSDKIKDDEEDEFEEVEMQDANLSNAKIGKEEIQITIGGKKPKKSVDLQARMERMFKNMQKKFSVTILKTHLLCWIAHGFFLNKLSQNLFINALAKSFDSDSDSFQLVNFNIDNLKKYIQNFNSIFAIDSSLSQKDNFFSCGKHKQSIESLGQALSNQKFDNYLQYLLTVVVFMRNLNLKVRICVCFDVVSVNKESKSNKKKSTKIKESEDSDSSDGDDATSKQSNKKLKIEQKNKKIQKNNLILSMDESNLEKDDKVSELKSVGYRNYWLEAYLEEEKCWCPFEPFNSKLDCASWIEERFENDILYVLAFDNDNKIKEVTKRYSSDWCIKTRLSRISHLDDKKLWWEKTLAYHQPIDIQMDMEEEMCLKKMLLKKKIPLSVGEFKDHPLYVLTRHLLKFQSIYPQNALPITHLKNEPVYSRDNLVTLCSKQTWLKYARTVKPFEKPFKIVKGRLKRSEYKAGCRENPDLDLYGFWQTEKYQPPYARNGIVPRNEFGNVELFQSCMLPHGCVHLRDMPNLAKVCRKLKIDCAAAVVGFDAHGGFSHAVYDGWIVCEEFKDVVVDAYLEEEREANLKLIEKKKEKILSNWKRLIKGALIRESLRLKYGQEETEMKPKKKNLNKLVKKIEVDCSESKQVDEFIEVDKVGAKLNNLNNEKIELINENTDLNEFAKKEFVLKFRNKSRATKKKKLKRKRDGDYDSDEPDEKMSESDSDTGKNGRTTRKSTRLSAPKRNNNVNKNFQNSNADDFKLSESESD</sequence>
<organism evidence="11 12">
    <name type="scientific">Brachionus plicatilis</name>
    <name type="common">Marine rotifer</name>
    <name type="synonym">Brachionus muelleri</name>
    <dbReference type="NCBI Taxonomy" id="10195"/>
    <lineage>
        <taxon>Eukaryota</taxon>
        <taxon>Metazoa</taxon>
        <taxon>Spiralia</taxon>
        <taxon>Gnathifera</taxon>
        <taxon>Rotifera</taxon>
        <taxon>Eurotatoria</taxon>
        <taxon>Monogononta</taxon>
        <taxon>Pseudotrocha</taxon>
        <taxon>Ploima</taxon>
        <taxon>Brachionidae</taxon>
        <taxon>Brachionus</taxon>
    </lineage>
</organism>
<dbReference type="GO" id="GO:0006289">
    <property type="term" value="P:nucleotide-excision repair"/>
    <property type="evidence" value="ECO:0007669"/>
    <property type="project" value="InterPro"/>
</dbReference>
<keyword evidence="6" id="KW-0175">Coiled coil</keyword>
<dbReference type="GO" id="GO:0006298">
    <property type="term" value="P:mismatch repair"/>
    <property type="evidence" value="ECO:0007669"/>
    <property type="project" value="TreeGrafter"/>
</dbReference>
<evidence type="ECO:0000259" key="10">
    <source>
        <dbReference type="SMART" id="SM01032"/>
    </source>
</evidence>
<dbReference type="InterPro" id="IPR036985">
    <property type="entry name" value="Transglutaminase-like_sf"/>
</dbReference>
<dbReference type="SMART" id="SM01032">
    <property type="entry name" value="BHD_3"/>
    <property type="match status" value="1"/>
</dbReference>
<dbReference type="Pfam" id="PF10403">
    <property type="entry name" value="BHD_1"/>
    <property type="match status" value="1"/>
</dbReference>
<evidence type="ECO:0000256" key="2">
    <source>
        <dbReference type="ARBA" id="ARBA00009525"/>
    </source>
</evidence>
<dbReference type="GO" id="GO:0003697">
    <property type="term" value="F:single-stranded DNA binding"/>
    <property type="evidence" value="ECO:0007669"/>
    <property type="project" value="TreeGrafter"/>
</dbReference>
<comment type="similarity">
    <text evidence="2">Belongs to the XPC family.</text>
</comment>
<keyword evidence="12" id="KW-1185">Reference proteome</keyword>
<dbReference type="Pfam" id="PF03835">
    <property type="entry name" value="Rad4"/>
    <property type="match status" value="1"/>
</dbReference>
<evidence type="ECO:0000259" key="9">
    <source>
        <dbReference type="SMART" id="SM01031"/>
    </source>
</evidence>
<feature type="compositionally biased region" description="Basic and acidic residues" evidence="7">
    <location>
        <begin position="857"/>
        <end position="868"/>
    </location>
</feature>
<evidence type="ECO:0000256" key="4">
    <source>
        <dbReference type="ARBA" id="ARBA00023204"/>
    </source>
</evidence>
<dbReference type="GO" id="GO:0005737">
    <property type="term" value="C:cytoplasm"/>
    <property type="evidence" value="ECO:0007669"/>
    <property type="project" value="TreeGrafter"/>
</dbReference>
<dbReference type="FunFam" id="3.30.70.2460:FF:000001">
    <property type="entry name" value="DNA repair protein Rad4 family"/>
    <property type="match status" value="1"/>
</dbReference>
<reference evidence="11 12" key="1">
    <citation type="journal article" date="2018" name="Sci. Rep.">
        <title>Genomic signatures of local adaptation to the degree of environmental predictability in rotifers.</title>
        <authorList>
            <person name="Franch-Gras L."/>
            <person name="Hahn C."/>
            <person name="Garcia-Roger E.M."/>
            <person name="Carmona M.J."/>
            <person name="Serra M."/>
            <person name="Gomez A."/>
        </authorList>
    </citation>
    <scope>NUCLEOTIDE SEQUENCE [LARGE SCALE GENOMIC DNA]</scope>
    <source>
        <strain evidence="11">HYR1</strain>
    </source>
</reference>
<dbReference type="InterPro" id="IPR018326">
    <property type="entry name" value="Rad4_beta-hairpin_dom1"/>
</dbReference>
<feature type="domain" description="Rad4 beta-hairpin" evidence="9">
    <location>
        <begin position="579"/>
        <end position="635"/>
    </location>
</feature>
<evidence type="ECO:0000256" key="7">
    <source>
        <dbReference type="SAM" id="MobiDB-lite"/>
    </source>
</evidence>
<dbReference type="Pfam" id="PF10405">
    <property type="entry name" value="BHD_3"/>
    <property type="match status" value="1"/>
</dbReference>
<dbReference type="SMART" id="SM01031">
    <property type="entry name" value="BHD_2"/>
    <property type="match status" value="1"/>
</dbReference>
<feature type="compositionally biased region" description="Basic residues" evidence="7">
    <location>
        <begin position="73"/>
        <end position="89"/>
    </location>
</feature>
<dbReference type="Gene3D" id="3.90.260.10">
    <property type="entry name" value="Transglutaminase-like"/>
    <property type="match status" value="1"/>
</dbReference>
<evidence type="ECO:0000256" key="3">
    <source>
        <dbReference type="ARBA" id="ARBA00022763"/>
    </source>
</evidence>
<dbReference type="GO" id="GO:0003684">
    <property type="term" value="F:damaged DNA binding"/>
    <property type="evidence" value="ECO:0007669"/>
    <property type="project" value="InterPro"/>
</dbReference>
<dbReference type="InterPro" id="IPR018327">
    <property type="entry name" value="BHD_2"/>
</dbReference>
<accession>A0A3M7PHG3</accession>
<dbReference type="InterPro" id="IPR038765">
    <property type="entry name" value="Papain-like_cys_pep_sf"/>
</dbReference>
<feature type="coiled-coil region" evidence="6">
    <location>
        <begin position="794"/>
        <end position="821"/>
    </location>
</feature>
<feature type="region of interest" description="Disordered" evidence="7">
    <location>
        <begin position="837"/>
        <end position="908"/>
    </location>
</feature>
<feature type="region of interest" description="Disordered" evidence="7">
    <location>
        <begin position="351"/>
        <end position="379"/>
    </location>
</feature>
<dbReference type="Gene3D" id="2.20.20.110">
    <property type="entry name" value="Rad4, beta-hairpin domain BHD1"/>
    <property type="match status" value="1"/>
</dbReference>
<feature type="domain" description="Rad4 beta-hairpin" evidence="8">
    <location>
        <begin position="525"/>
        <end position="577"/>
    </location>
</feature>
<comment type="subcellular location">
    <subcellularLocation>
        <location evidence="1">Nucleus</location>
    </subcellularLocation>
</comment>
<dbReference type="InterPro" id="IPR018328">
    <property type="entry name" value="Rad4_beta-hairpin_dom3"/>
</dbReference>
<dbReference type="EMBL" id="REGN01010690">
    <property type="protein sequence ID" value="RMZ98565.1"/>
    <property type="molecule type" value="Genomic_DNA"/>
</dbReference>
<dbReference type="STRING" id="10195.A0A3M7PHG3"/>
<dbReference type="PANTHER" id="PTHR12135">
    <property type="entry name" value="DNA REPAIR PROTEIN XP-C / RAD4"/>
    <property type="match status" value="1"/>
</dbReference>
<evidence type="ECO:0000256" key="6">
    <source>
        <dbReference type="SAM" id="Coils"/>
    </source>
</evidence>
<dbReference type="SMART" id="SM01030">
    <property type="entry name" value="BHD_1"/>
    <property type="match status" value="1"/>
</dbReference>
<evidence type="ECO:0000256" key="5">
    <source>
        <dbReference type="ARBA" id="ARBA00023242"/>
    </source>
</evidence>
<feature type="compositionally biased region" description="Basic and acidic residues" evidence="7">
    <location>
        <begin position="38"/>
        <end position="64"/>
    </location>
</feature>
<dbReference type="AlphaFoldDB" id="A0A3M7PHG3"/>
<dbReference type="SUPFAM" id="SSF54001">
    <property type="entry name" value="Cysteine proteinases"/>
    <property type="match status" value="1"/>
</dbReference>
<dbReference type="InterPro" id="IPR018325">
    <property type="entry name" value="Rad4/PNGase_transGLS-fold"/>
</dbReference>
<feature type="compositionally biased region" description="Low complexity" evidence="7">
    <location>
        <begin position="885"/>
        <end position="896"/>
    </location>
</feature>
<keyword evidence="5" id="KW-0539">Nucleus</keyword>
<dbReference type="GO" id="GO:0071942">
    <property type="term" value="C:XPC complex"/>
    <property type="evidence" value="ECO:0007669"/>
    <property type="project" value="TreeGrafter"/>
</dbReference>
<evidence type="ECO:0000313" key="11">
    <source>
        <dbReference type="EMBL" id="RMZ98565.1"/>
    </source>
</evidence>
<keyword evidence="4" id="KW-0234">DNA repair</keyword>
<feature type="compositionally biased region" description="Basic and acidic residues" evidence="7">
    <location>
        <begin position="898"/>
        <end position="908"/>
    </location>
</feature>
<evidence type="ECO:0000256" key="1">
    <source>
        <dbReference type="ARBA" id="ARBA00004123"/>
    </source>
</evidence>
<feature type="domain" description="Rad4 beta-hairpin" evidence="10">
    <location>
        <begin position="642"/>
        <end position="717"/>
    </location>
</feature>
<proteinExistence type="inferred from homology"/>
<name>A0A3M7PHG3_BRAPC</name>
<dbReference type="GO" id="GO:0000111">
    <property type="term" value="C:nucleotide-excision repair factor 2 complex"/>
    <property type="evidence" value="ECO:0007669"/>
    <property type="project" value="TreeGrafter"/>
</dbReference>
<comment type="caution">
    <text evidence="11">The sequence shown here is derived from an EMBL/GenBank/DDBJ whole genome shotgun (WGS) entry which is preliminary data.</text>
</comment>
<feature type="compositionally biased region" description="Acidic residues" evidence="7">
    <location>
        <begin position="361"/>
        <end position="370"/>
    </location>
</feature>
<dbReference type="Gene3D" id="3.30.70.2460">
    <property type="entry name" value="Rad4, beta-hairpin domain BHD3"/>
    <property type="match status" value="1"/>
</dbReference>
<evidence type="ECO:0000259" key="8">
    <source>
        <dbReference type="SMART" id="SM01030"/>
    </source>
</evidence>
<protein>
    <submittedName>
        <fullName evidence="11">DNA repair complementing XP-C cells-like protein</fullName>
    </submittedName>
</protein>
<dbReference type="Proteomes" id="UP000276133">
    <property type="component" value="Unassembled WGS sequence"/>
</dbReference>